<dbReference type="Proteomes" id="UP000593567">
    <property type="component" value="Unassembled WGS sequence"/>
</dbReference>
<reference evidence="2" key="1">
    <citation type="submission" date="2020-06" db="EMBL/GenBank/DDBJ databases">
        <title>Draft genome of Bugula neritina, a colonial animal packing powerful symbionts and potential medicines.</title>
        <authorList>
            <person name="Rayko M."/>
        </authorList>
    </citation>
    <scope>NUCLEOTIDE SEQUENCE [LARGE SCALE GENOMIC DNA]</scope>
    <source>
        <strain evidence="2">Kwan_BN1</strain>
    </source>
</reference>
<organism evidence="2 3">
    <name type="scientific">Bugula neritina</name>
    <name type="common">Brown bryozoan</name>
    <name type="synonym">Sertularia neritina</name>
    <dbReference type="NCBI Taxonomy" id="10212"/>
    <lineage>
        <taxon>Eukaryota</taxon>
        <taxon>Metazoa</taxon>
        <taxon>Spiralia</taxon>
        <taxon>Lophotrochozoa</taxon>
        <taxon>Bryozoa</taxon>
        <taxon>Gymnolaemata</taxon>
        <taxon>Cheilostomatida</taxon>
        <taxon>Flustrina</taxon>
        <taxon>Buguloidea</taxon>
        <taxon>Bugulidae</taxon>
        <taxon>Bugula</taxon>
    </lineage>
</organism>
<dbReference type="EMBL" id="VXIV02001454">
    <property type="protein sequence ID" value="KAF6033140.1"/>
    <property type="molecule type" value="Genomic_DNA"/>
</dbReference>
<feature type="compositionally biased region" description="Low complexity" evidence="1">
    <location>
        <begin position="60"/>
        <end position="72"/>
    </location>
</feature>
<evidence type="ECO:0000256" key="1">
    <source>
        <dbReference type="SAM" id="MobiDB-lite"/>
    </source>
</evidence>
<feature type="region of interest" description="Disordered" evidence="1">
    <location>
        <begin position="28"/>
        <end position="98"/>
    </location>
</feature>
<evidence type="ECO:0000313" key="2">
    <source>
        <dbReference type="EMBL" id="KAF6033140.1"/>
    </source>
</evidence>
<protein>
    <submittedName>
        <fullName evidence="2">Uncharacterized protein</fullName>
    </submittedName>
</protein>
<feature type="compositionally biased region" description="Basic and acidic residues" evidence="1">
    <location>
        <begin position="85"/>
        <end position="98"/>
    </location>
</feature>
<dbReference type="AlphaFoldDB" id="A0A7J7K3D8"/>
<proteinExistence type="predicted"/>
<comment type="caution">
    <text evidence="2">The sequence shown here is derived from an EMBL/GenBank/DDBJ whole genome shotgun (WGS) entry which is preliminary data.</text>
</comment>
<gene>
    <name evidence="2" type="ORF">EB796_008570</name>
</gene>
<feature type="compositionally biased region" description="Polar residues" evidence="1">
    <location>
        <begin position="73"/>
        <end position="84"/>
    </location>
</feature>
<evidence type="ECO:0000313" key="3">
    <source>
        <dbReference type="Proteomes" id="UP000593567"/>
    </source>
</evidence>
<accession>A0A7J7K3D8</accession>
<name>A0A7J7K3D8_BUGNE</name>
<keyword evidence="3" id="KW-1185">Reference proteome</keyword>
<sequence>MAIVHVGFSGAVDGSVLTNEILDNMQSRHVADESAKQSLPERVVSHSRPQPSIPVAPQRSQSSSSNTQGSTSAERSQCPSGINRQENELKKLLESGSS</sequence>